<dbReference type="AlphaFoldDB" id="A0A8J2LIT1"/>
<comment type="caution">
    <text evidence="1">The sequence shown here is derived from an EMBL/GenBank/DDBJ whole genome shotgun (WGS) entry which is preliminary data.</text>
</comment>
<keyword evidence="2" id="KW-1185">Reference proteome</keyword>
<proteinExistence type="predicted"/>
<organism evidence="1 2">
    <name type="scientific">Allacma fusca</name>
    <dbReference type="NCBI Taxonomy" id="39272"/>
    <lineage>
        <taxon>Eukaryota</taxon>
        <taxon>Metazoa</taxon>
        <taxon>Ecdysozoa</taxon>
        <taxon>Arthropoda</taxon>
        <taxon>Hexapoda</taxon>
        <taxon>Collembola</taxon>
        <taxon>Symphypleona</taxon>
        <taxon>Sminthuridae</taxon>
        <taxon>Allacma</taxon>
    </lineage>
</organism>
<protein>
    <submittedName>
        <fullName evidence="1">Uncharacterized protein</fullName>
    </submittedName>
</protein>
<dbReference type="EMBL" id="CAJVCH010566133">
    <property type="protein sequence ID" value="CAG7832628.1"/>
    <property type="molecule type" value="Genomic_DNA"/>
</dbReference>
<name>A0A8J2LIT1_9HEXA</name>
<evidence type="ECO:0000313" key="2">
    <source>
        <dbReference type="Proteomes" id="UP000708208"/>
    </source>
</evidence>
<accession>A0A8J2LIT1</accession>
<gene>
    <name evidence="1" type="ORF">AFUS01_LOCUS42308</name>
</gene>
<sequence length="55" mass="6491">LHRKTLLFVVQRQSPSRFLSNLPAGIKITILNHQRVKANIKDSWAWTQSRKIQEH</sequence>
<reference evidence="1" key="1">
    <citation type="submission" date="2021-06" db="EMBL/GenBank/DDBJ databases">
        <authorList>
            <person name="Hodson N. C."/>
            <person name="Mongue J. A."/>
            <person name="Jaron S. K."/>
        </authorList>
    </citation>
    <scope>NUCLEOTIDE SEQUENCE</scope>
</reference>
<evidence type="ECO:0000313" key="1">
    <source>
        <dbReference type="EMBL" id="CAG7832628.1"/>
    </source>
</evidence>
<feature type="non-terminal residue" evidence="1">
    <location>
        <position position="1"/>
    </location>
</feature>
<dbReference type="Proteomes" id="UP000708208">
    <property type="component" value="Unassembled WGS sequence"/>
</dbReference>